<dbReference type="AlphaFoldDB" id="W9CUB6"/>
<dbReference type="EMBL" id="AYSA01000051">
    <property type="protein sequence ID" value="ESZ98179.1"/>
    <property type="molecule type" value="Genomic_DNA"/>
</dbReference>
<keyword evidence="2" id="KW-1185">Reference proteome</keyword>
<accession>W9CUB6</accession>
<gene>
    <name evidence="1" type="ORF">SBOR_1448</name>
</gene>
<dbReference type="HOGENOM" id="CLU_1235677_0_0_1"/>
<evidence type="ECO:0000313" key="2">
    <source>
        <dbReference type="Proteomes" id="UP000019487"/>
    </source>
</evidence>
<proteinExistence type="predicted"/>
<comment type="caution">
    <text evidence="1">The sequence shown here is derived from an EMBL/GenBank/DDBJ whole genome shotgun (WGS) entry which is preliminary data.</text>
</comment>
<organism evidence="1 2">
    <name type="scientific">Sclerotinia borealis (strain F-4128)</name>
    <dbReference type="NCBI Taxonomy" id="1432307"/>
    <lineage>
        <taxon>Eukaryota</taxon>
        <taxon>Fungi</taxon>
        <taxon>Dikarya</taxon>
        <taxon>Ascomycota</taxon>
        <taxon>Pezizomycotina</taxon>
        <taxon>Leotiomycetes</taxon>
        <taxon>Helotiales</taxon>
        <taxon>Sclerotiniaceae</taxon>
        <taxon>Sclerotinia</taxon>
    </lineage>
</organism>
<reference evidence="1 2" key="1">
    <citation type="journal article" date="2014" name="Genome Announc.">
        <title>Draft genome sequence of Sclerotinia borealis, a psychrophilic plant pathogenic fungus.</title>
        <authorList>
            <person name="Mardanov A.V."/>
            <person name="Beletsky A.V."/>
            <person name="Kadnikov V.V."/>
            <person name="Ignatov A.N."/>
            <person name="Ravin N.V."/>
        </authorList>
    </citation>
    <scope>NUCLEOTIDE SEQUENCE [LARGE SCALE GENOMIC DNA]</scope>
    <source>
        <strain evidence="2">F-4157</strain>
    </source>
</reference>
<dbReference type="Proteomes" id="UP000019487">
    <property type="component" value="Unassembled WGS sequence"/>
</dbReference>
<evidence type="ECO:0000313" key="1">
    <source>
        <dbReference type="EMBL" id="ESZ98179.1"/>
    </source>
</evidence>
<protein>
    <submittedName>
        <fullName evidence="1">Uncharacterized protein</fullName>
    </submittedName>
</protein>
<name>W9CUB6_SCLBF</name>
<sequence>MAPFQNILYAIRLTLSFTSKKSIERIRLQYSNDISVVGKDQLEFKGQEILHFLPRKLSPLYKKVLLEASKKYAPFPLVPTTPLENHHTMKNVSLDVLPSSSLEKIDDHLSFHLKEAVSVQKTKLGWKQPKDFWLRRCGWTDDKSECHNKPYRHKIWIGGDLKDGEANAILFKLKQDYENGFDKLHVVGLGLWRERWSHENGENGKTSQKHEEILDKLFPFTGKI</sequence>